<dbReference type="InterPro" id="IPR008319">
    <property type="entry name" value="GyrI-like_CCH_Lin2189-like"/>
</dbReference>
<dbReference type="Proteomes" id="UP000307943">
    <property type="component" value="Unassembled WGS sequence"/>
</dbReference>
<dbReference type="Pfam" id="PF06445">
    <property type="entry name" value="GyrI-like"/>
    <property type="match status" value="1"/>
</dbReference>
<dbReference type="PIRSF" id="PIRSF031644">
    <property type="entry name" value="UCP031644"/>
    <property type="match status" value="1"/>
</dbReference>
<evidence type="ECO:0000259" key="1">
    <source>
        <dbReference type="Pfam" id="PF06445"/>
    </source>
</evidence>
<organism evidence="2 3">
    <name type="scientific">Paenibacillus hemerocallicola</name>
    <dbReference type="NCBI Taxonomy" id="1172614"/>
    <lineage>
        <taxon>Bacteria</taxon>
        <taxon>Bacillati</taxon>
        <taxon>Bacillota</taxon>
        <taxon>Bacilli</taxon>
        <taxon>Bacillales</taxon>
        <taxon>Paenibacillaceae</taxon>
        <taxon>Paenibacillus</taxon>
    </lineage>
</organism>
<dbReference type="Gene3D" id="3.20.80.10">
    <property type="entry name" value="Regulatory factor, effector binding domain"/>
    <property type="match status" value="1"/>
</dbReference>
<sequence length="224" mass="26505">MLFFIIIQKGVLALGKKVDYKKDYKQLYMPKTLPEIVIVPRMPFFMVSGSGDPNGEEFAMATEALYSMSYAVRMSYKSEDVPAGYYEYTVFPLEGEWDLLDRSKPATDKSNFKYTIMIRQPDFLTEEHFERFLEQSKRKRANRFLEKIRFEHVEDGWSCQMMHIGSFDDEPKSFARMEEFCTEQGFTRSSKIHREIYLSDPRKTEPSKLKTVLRFPVTRNDIRK</sequence>
<comment type="caution">
    <text evidence="2">The sequence shown here is derived from an EMBL/GenBank/DDBJ whole genome shotgun (WGS) entry which is preliminary data.</text>
</comment>
<dbReference type="AlphaFoldDB" id="A0A5C4T4N7"/>
<evidence type="ECO:0000313" key="3">
    <source>
        <dbReference type="Proteomes" id="UP000307943"/>
    </source>
</evidence>
<reference evidence="2 3" key="1">
    <citation type="submission" date="2019-05" db="EMBL/GenBank/DDBJ databases">
        <title>We sequenced the genome of Paenibacillus hemerocallicola KCTC 33185 for further insight into its adaptation and study the phylogeny of Paenibacillus.</title>
        <authorList>
            <person name="Narsing Rao M.P."/>
        </authorList>
    </citation>
    <scope>NUCLEOTIDE SEQUENCE [LARGE SCALE GENOMIC DNA]</scope>
    <source>
        <strain evidence="2 3">KCTC 33185</strain>
    </source>
</reference>
<evidence type="ECO:0000313" key="2">
    <source>
        <dbReference type="EMBL" id="TNJ63277.1"/>
    </source>
</evidence>
<accession>A0A5C4T4N7</accession>
<dbReference type="InterPro" id="IPR011256">
    <property type="entry name" value="Reg_factor_effector_dom_sf"/>
</dbReference>
<gene>
    <name evidence="2" type="ORF">FE784_26110</name>
</gene>
<dbReference type="InterPro" id="IPR029442">
    <property type="entry name" value="GyrI-like"/>
</dbReference>
<proteinExistence type="predicted"/>
<dbReference type="OrthoDB" id="4772335at2"/>
<name>A0A5C4T4N7_9BACL</name>
<feature type="domain" description="GyrI-like small molecule binding" evidence="1">
    <location>
        <begin position="34"/>
        <end position="217"/>
    </location>
</feature>
<protein>
    <recommendedName>
        <fullName evidence="1">GyrI-like small molecule binding domain-containing protein</fullName>
    </recommendedName>
</protein>
<dbReference type="EMBL" id="VDCQ01000045">
    <property type="protein sequence ID" value="TNJ63277.1"/>
    <property type="molecule type" value="Genomic_DNA"/>
</dbReference>
<keyword evidence="3" id="KW-1185">Reference proteome</keyword>
<dbReference type="SUPFAM" id="SSF55136">
    <property type="entry name" value="Probable bacterial effector-binding domain"/>
    <property type="match status" value="1"/>
</dbReference>